<keyword evidence="8" id="KW-1185">Reference proteome</keyword>
<gene>
    <name evidence="6" type="ORF">PHYPA_021113</name>
</gene>
<dbReference type="GO" id="GO:0006032">
    <property type="term" value="P:chitin catabolic process"/>
    <property type="evidence" value="ECO:0007669"/>
    <property type="project" value="InterPro"/>
</dbReference>
<dbReference type="GO" id="GO:0005975">
    <property type="term" value="P:carbohydrate metabolic process"/>
    <property type="evidence" value="ECO:0007669"/>
    <property type="project" value="InterPro"/>
</dbReference>
<dbReference type="Gramene" id="Pp3c16_17070V3.1">
    <property type="protein sequence ID" value="Pp3c16_17070V3.1"/>
    <property type="gene ID" value="Pp3c16_17070"/>
</dbReference>
<dbReference type="Proteomes" id="UP000006727">
    <property type="component" value="Chromosome 16"/>
</dbReference>
<feature type="disulfide bond" evidence="3">
    <location>
        <begin position="106"/>
        <end position="114"/>
    </location>
</feature>
<dbReference type="PANTHER" id="PTHR22595">
    <property type="entry name" value="CHITINASE-RELATED"/>
    <property type="match status" value="1"/>
</dbReference>
<dbReference type="InParanoid" id="A0A2K1J8Z6"/>
<dbReference type="GO" id="GO:0004568">
    <property type="term" value="F:chitinase activity"/>
    <property type="evidence" value="ECO:0000318"/>
    <property type="project" value="GO_Central"/>
</dbReference>
<dbReference type="PaxDb" id="3218-PP1S197_8V6.1"/>
<dbReference type="InterPro" id="IPR023346">
    <property type="entry name" value="Lysozyme-like_dom_sf"/>
</dbReference>
<dbReference type="EnsemblPlants" id="Pp3c16_17070V3.1">
    <property type="protein sequence ID" value="Pp3c16_17070V3.1"/>
    <property type="gene ID" value="Pp3c16_17070"/>
</dbReference>
<dbReference type="SUPFAM" id="SSF53955">
    <property type="entry name" value="Lysozyme-like"/>
    <property type="match status" value="1"/>
</dbReference>
<dbReference type="OMA" id="NEWPCVP"/>
<feature type="disulfide bond" evidence="3">
    <location>
        <begin position="200"/>
        <end position="231"/>
    </location>
</feature>
<name>A0A2K1J8Z6_PHYPA</name>
<keyword evidence="1 3" id="KW-1015">Disulfide bond</keyword>
<reference evidence="6 8" key="1">
    <citation type="journal article" date="2008" name="Science">
        <title>The Physcomitrella genome reveals evolutionary insights into the conquest of land by plants.</title>
        <authorList>
            <person name="Rensing S."/>
            <person name="Lang D."/>
            <person name="Zimmer A."/>
            <person name="Terry A."/>
            <person name="Salamov A."/>
            <person name="Shapiro H."/>
            <person name="Nishiyama T."/>
            <person name="Perroud P.-F."/>
            <person name="Lindquist E."/>
            <person name="Kamisugi Y."/>
            <person name="Tanahashi T."/>
            <person name="Sakakibara K."/>
            <person name="Fujita T."/>
            <person name="Oishi K."/>
            <person name="Shin-I T."/>
            <person name="Kuroki Y."/>
            <person name="Toyoda A."/>
            <person name="Suzuki Y."/>
            <person name="Hashimoto A."/>
            <person name="Yamaguchi K."/>
            <person name="Sugano A."/>
            <person name="Kohara Y."/>
            <person name="Fujiyama A."/>
            <person name="Anterola A."/>
            <person name="Aoki S."/>
            <person name="Ashton N."/>
            <person name="Barbazuk W.B."/>
            <person name="Barker E."/>
            <person name="Bennetzen J."/>
            <person name="Bezanilla M."/>
            <person name="Blankenship R."/>
            <person name="Cho S.H."/>
            <person name="Dutcher S."/>
            <person name="Estelle M."/>
            <person name="Fawcett J.A."/>
            <person name="Gundlach H."/>
            <person name="Hanada K."/>
            <person name="Heyl A."/>
            <person name="Hicks K.A."/>
            <person name="Hugh J."/>
            <person name="Lohr M."/>
            <person name="Mayer K."/>
            <person name="Melkozernov A."/>
            <person name="Murata T."/>
            <person name="Nelson D."/>
            <person name="Pils B."/>
            <person name="Prigge M."/>
            <person name="Reiss B."/>
            <person name="Renner T."/>
            <person name="Rombauts S."/>
            <person name="Rushton P."/>
            <person name="Sanderfoot A."/>
            <person name="Schween G."/>
            <person name="Shiu S.-H."/>
            <person name="Stueber K."/>
            <person name="Theodoulou F.L."/>
            <person name="Tu H."/>
            <person name="Van de Peer Y."/>
            <person name="Verrier P.J."/>
            <person name="Waters E."/>
            <person name="Wood A."/>
            <person name="Yang L."/>
            <person name="Cove D."/>
            <person name="Cuming A."/>
            <person name="Hasebe M."/>
            <person name="Lucas S."/>
            <person name="Mishler D.B."/>
            <person name="Reski R."/>
            <person name="Grigoriev I."/>
            <person name="Quatrano R.S."/>
            <person name="Boore J.L."/>
        </authorList>
    </citation>
    <scope>NUCLEOTIDE SEQUENCE [LARGE SCALE GENOMIC DNA]</scope>
    <source>
        <strain evidence="7 8">cv. Gransden 2004</strain>
    </source>
</reference>
<keyword evidence="4" id="KW-0732">Signal</keyword>
<feature type="active site" description="Proton donor" evidence="2">
    <location>
        <position position="88"/>
    </location>
</feature>
<dbReference type="FunFam" id="3.30.20.10:FF:000001">
    <property type="entry name" value="Endochitinase (Chitinase)"/>
    <property type="match status" value="1"/>
</dbReference>
<dbReference type="InterPro" id="IPR000726">
    <property type="entry name" value="Glyco_hydro_19_cat"/>
</dbReference>
<dbReference type="Gene3D" id="1.10.530.10">
    <property type="match status" value="1"/>
</dbReference>
<evidence type="ECO:0000313" key="6">
    <source>
        <dbReference type="EMBL" id="PNR38002.1"/>
    </source>
</evidence>
<evidence type="ECO:0000313" key="7">
    <source>
        <dbReference type="EnsemblPlants" id="Pp3c16_17070V3.1"/>
    </source>
</evidence>
<evidence type="ECO:0000256" key="3">
    <source>
        <dbReference type="PIRSR" id="PIRSR001060-2"/>
    </source>
</evidence>
<evidence type="ECO:0000313" key="8">
    <source>
        <dbReference type="Proteomes" id="UP000006727"/>
    </source>
</evidence>
<dbReference type="PANTHER" id="PTHR22595:SF192">
    <property type="entry name" value="CHITIN-BINDING TYPE-1 DOMAIN-CONTAINING PROTEIN"/>
    <property type="match status" value="1"/>
</dbReference>
<dbReference type="PIRSF" id="PIRSF001060">
    <property type="entry name" value="Endochitinase"/>
    <property type="match status" value="1"/>
</dbReference>
<dbReference type="CDD" id="cd00325">
    <property type="entry name" value="chitinase_GH19"/>
    <property type="match status" value="1"/>
</dbReference>
<dbReference type="Gramene" id="Pp3c16_17070V3.2">
    <property type="protein sequence ID" value="Pp3c16_17070V3.2"/>
    <property type="gene ID" value="Pp3c16_17070"/>
</dbReference>
<evidence type="ECO:0000256" key="4">
    <source>
        <dbReference type="SAM" id="SignalP"/>
    </source>
</evidence>
<dbReference type="InterPro" id="IPR016283">
    <property type="entry name" value="Glyco_hydro_19"/>
</dbReference>
<accession>A0A2K1J8Z6</accession>
<dbReference type="Pfam" id="PF00182">
    <property type="entry name" value="Glyco_hydro_19"/>
    <property type="match status" value="1"/>
</dbReference>
<dbReference type="GO" id="GO:0016998">
    <property type="term" value="P:cell wall macromolecule catabolic process"/>
    <property type="evidence" value="ECO:0007669"/>
    <property type="project" value="InterPro"/>
</dbReference>
<protein>
    <recommendedName>
        <fullName evidence="5">Glycoside hydrolase family 19 catalytic domain-containing protein</fullName>
    </recommendedName>
</protein>
<organism evidence="6">
    <name type="scientific">Physcomitrium patens</name>
    <name type="common">Spreading-leaved earth moss</name>
    <name type="synonym">Physcomitrella patens</name>
    <dbReference type="NCBI Taxonomy" id="3218"/>
    <lineage>
        <taxon>Eukaryota</taxon>
        <taxon>Viridiplantae</taxon>
        <taxon>Streptophyta</taxon>
        <taxon>Embryophyta</taxon>
        <taxon>Bryophyta</taxon>
        <taxon>Bryophytina</taxon>
        <taxon>Bryopsida</taxon>
        <taxon>Funariidae</taxon>
        <taxon>Funariales</taxon>
        <taxon>Funariaceae</taxon>
        <taxon>Physcomitrium</taxon>
    </lineage>
</organism>
<reference evidence="7" key="3">
    <citation type="submission" date="2020-12" db="UniProtKB">
        <authorList>
            <consortium name="EnsemblPlants"/>
        </authorList>
    </citation>
    <scope>IDENTIFICATION</scope>
</reference>
<evidence type="ECO:0000259" key="5">
    <source>
        <dbReference type="PROSITE" id="PS00774"/>
    </source>
</evidence>
<dbReference type="EnsemblPlants" id="Pp3c16_17070V3.2">
    <property type="protein sequence ID" value="Pp3c16_17070V3.2"/>
    <property type="gene ID" value="Pp3c16_17070"/>
</dbReference>
<dbReference type="EMBL" id="ABEU02000016">
    <property type="protein sequence ID" value="PNR38002.1"/>
    <property type="molecule type" value="Genomic_DNA"/>
</dbReference>
<reference evidence="6 8" key="2">
    <citation type="journal article" date="2018" name="Plant J.">
        <title>The Physcomitrella patens chromosome-scale assembly reveals moss genome structure and evolution.</title>
        <authorList>
            <person name="Lang D."/>
            <person name="Ullrich K.K."/>
            <person name="Murat F."/>
            <person name="Fuchs J."/>
            <person name="Jenkins J."/>
            <person name="Haas F.B."/>
            <person name="Piednoel M."/>
            <person name="Gundlach H."/>
            <person name="Van Bel M."/>
            <person name="Meyberg R."/>
            <person name="Vives C."/>
            <person name="Morata J."/>
            <person name="Symeonidi A."/>
            <person name="Hiss M."/>
            <person name="Muchero W."/>
            <person name="Kamisugi Y."/>
            <person name="Saleh O."/>
            <person name="Blanc G."/>
            <person name="Decker E.L."/>
            <person name="van Gessel N."/>
            <person name="Grimwood J."/>
            <person name="Hayes R.D."/>
            <person name="Graham S.W."/>
            <person name="Gunter L.E."/>
            <person name="McDaniel S.F."/>
            <person name="Hoernstein S.N.W."/>
            <person name="Larsson A."/>
            <person name="Li F.W."/>
            <person name="Perroud P.F."/>
            <person name="Phillips J."/>
            <person name="Ranjan P."/>
            <person name="Rokshar D.S."/>
            <person name="Rothfels C.J."/>
            <person name="Schneider L."/>
            <person name="Shu S."/>
            <person name="Stevenson D.W."/>
            <person name="Thummler F."/>
            <person name="Tillich M."/>
            <person name="Villarreal Aguilar J.C."/>
            <person name="Widiez T."/>
            <person name="Wong G.K."/>
            <person name="Wymore A."/>
            <person name="Zhang Y."/>
            <person name="Zimmer A.D."/>
            <person name="Quatrano R.S."/>
            <person name="Mayer K.F.X."/>
            <person name="Goodstein D."/>
            <person name="Casacuberta J.M."/>
            <person name="Vandepoele K."/>
            <person name="Reski R."/>
            <person name="Cuming A.C."/>
            <person name="Tuskan G.A."/>
            <person name="Maumus F."/>
            <person name="Salse J."/>
            <person name="Schmutz J."/>
            <person name="Rensing S.A."/>
        </authorList>
    </citation>
    <scope>NUCLEOTIDE SEQUENCE [LARGE SCALE GENOMIC DNA]</scope>
    <source>
        <strain evidence="7 8">cv. Gransden 2004</strain>
    </source>
</reference>
<proteinExistence type="predicted"/>
<feature type="signal peptide" evidence="4">
    <location>
        <begin position="1"/>
        <end position="26"/>
    </location>
</feature>
<evidence type="ECO:0000256" key="2">
    <source>
        <dbReference type="PIRSR" id="PIRSR001060-1"/>
    </source>
</evidence>
<feature type="chain" id="PRO_5033310753" description="Glycoside hydrolase family 19 catalytic domain-containing protein" evidence="4">
    <location>
        <begin position="27"/>
        <end position="232"/>
    </location>
</feature>
<dbReference type="PROSITE" id="PS00774">
    <property type="entry name" value="CHITINASE_19_2"/>
    <property type="match status" value="1"/>
</dbReference>
<sequence length="232" mass="26098">MKPLSVSSCRLALLLLVVCLSTLAECQSGLAGVLPEDKFKQLFPKPNKFYTYSALISASKAFPKFATTGSLDIRKREVAAFFGHVWQETARLTDIEEHMATRGPYCDKTNGYPCARGKSYYGRGPLQLSWNYNYRLASEVLKVDIWADPDRVARNPILAFKTALWFWMTPQPPKPACHNVIVSGRDFGVTINIINGFHECGKVSQAAENRIKYYKYFCKILDVKPGPSKGCR</sequence>
<dbReference type="AlphaFoldDB" id="A0A2K1J8Z6"/>
<evidence type="ECO:0000256" key="1">
    <source>
        <dbReference type="ARBA" id="ARBA00023157"/>
    </source>
</evidence>
<feature type="domain" description="Glycoside hydrolase family 19 catalytic" evidence="5">
    <location>
        <begin position="158"/>
        <end position="168"/>
    </location>
</feature>
<dbReference type="Gene3D" id="3.30.20.10">
    <property type="entry name" value="Endochitinase, domain 2"/>
    <property type="match status" value="1"/>
</dbReference>